<organism evidence="2 3">
    <name type="scientific">Xenoophorus captivus</name>
    <dbReference type="NCBI Taxonomy" id="1517983"/>
    <lineage>
        <taxon>Eukaryota</taxon>
        <taxon>Metazoa</taxon>
        <taxon>Chordata</taxon>
        <taxon>Craniata</taxon>
        <taxon>Vertebrata</taxon>
        <taxon>Euteleostomi</taxon>
        <taxon>Actinopterygii</taxon>
        <taxon>Neopterygii</taxon>
        <taxon>Teleostei</taxon>
        <taxon>Neoteleostei</taxon>
        <taxon>Acanthomorphata</taxon>
        <taxon>Ovalentaria</taxon>
        <taxon>Atherinomorphae</taxon>
        <taxon>Cyprinodontiformes</taxon>
        <taxon>Goodeidae</taxon>
        <taxon>Xenoophorus</taxon>
    </lineage>
</organism>
<keyword evidence="3" id="KW-1185">Reference proteome</keyword>
<dbReference type="Gene3D" id="3.40.50.300">
    <property type="entry name" value="P-loop containing nucleotide triphosphate hydrolases"/>
    <property type="match status" value="1"/>
</dbReference>
<feature type="region of interest" description="Disordered" evidence="1">
    <location>
        <begin position="1"/>
        <end position="70"/>
    </location>
</feature>
<dbReference type="InterPro" id="IPR027417">
    <property type="entry name" value="P-loop_NTPase"/>
</dbReference>
<proteinExistence type="predicted"/>
<evidence type="ECO:0000313" key="3">
    <source>
        <dbReference type="Proteomes" id="UP001434883"/>
    </source>
</evidence>
<dbReference type="Proteomes" id="UP001434883">
    <property type="component" value="Unassembled WGS sequence"/>
</dbReference>
<feature type="region of interest" description="Disordered" evidence="1">
    <location>
        <begin position="214"/>
        <end position="233"/>
    </location>
</feature>
<sequence>METLRRSSRTKTSTKNSYCEDEKSKLSEENISTTDQEPPRRGGRTRRAQRSRIKEDEDEMKEKTKPKLKSALISSEEDSVVVVDDLNLEADSSRKEWDCGEEDYQDAEDTLCNTMLITGPTGVGKTAAVYACAQELGFKVQLHHIQKIETYVSQHLLPHFLIYPFKVFEVNASSQRSGRLILSQLKEATQSHQVDSQGVNAHKPTYFNSYGLTSSSSCARPGSSPSMDDTVNQ</sequence>
<feature type="compositionally biased region" description="Low complexity" evidence="1">
    <location>
        <begin position="214"/>
        <end position="226"/>
    </location>
</feature>
<feature type="compositionally biased region" description="Basic and acidic residues" evidence="1">
    <location>
        <begin position="18"/>
        <end position="28"/>
    </location>
</feature>
<dbReference type="PANTHER" id="PTHR23389">
    <property type="entry name" value="CHROMOSOME TRANSMISSION FIDELITY FACTOR 18"/>
    <property type="match status" value="1"/>
</dbReference>
<comment type="caution">
    <text evidence="2">The sequence shown here is derived from an EMBL/GenBank/DDBJ whole genome shotgun (WGS) entry which is preliminary data.</text>
</comment>
<evidence type="ECO:0000313" key="2">
    <source>
        <dbReference type="EMBL" id="MEQ2200145.1"/>
    </source>
</evidence>
<dbReference type="PANTHER" id="PTHR23389:SF21">
    <property type="entry name" value="ATPASE FAMILY AAA DOMAIN-CONTAINING PROTEIN 5"/>
    <property type="match status" value="1"/>
</dbReference>
<evidence type="ECO:0008006" key="4">
    <source>
        <dbReference type="Google" id="ProtNLM"/>
    </source>
</evidence>
<protein>
    <recommendedName>
        <fullName evidence="4">ATPase AAA-type core domain-containing protein</fullName>
    </recommendedName>
</protein>
<feature type="compositionally biased region" description="Basic residues" evidence="1">
    <location>
        <begin position="41"/>
        <end position="51"/>
    </location>
</feature>
<name>A0ABV0QWB9_9TELE</name>
<reference evidence="2 3" key="1">
    <citation type="submission" date="2021-06" db="EMBL/GenBank/DDBJ databases">
        <authorList>
            <person name="Palmer J.M."/>
        </authorList>
    </citation>
    <scope>NUCLEOTIDE SEQUENCE [LARGE SCALE GENOMIC DNA]</scope>
    <source>
        <strain evidence="2 3">XC_2019</strain>
        <tissue evidence="2">Muscle</tissue>
    </source>
</reference>
<evidence type="ECO:0000256" key="1">
    <source>
        <dbReference type="SAM" id="MobiDB-lite"/>
    </source>
</evidence>
<gene>
    <name evidence="2" type="ORF">XENOCAPTIV_023565</name>
</gene>
<feature type="compositionally biased region" description="Basic and acidic residues" evidence="1">
    <location>
        <begin position="52"/>
        <end position="65"/>
    </location>
</feature>
<dbReference type="EMBL" id="JAHRIN010025746">
    <property type="protein sequence ID" value="MEQ2200145.1"/>
    <property type="molecule type" value="Genomic_DNA"/>
</dbReference>
<accession>A0ABV0QWB9</accession>
<dbReference type="SUPFAM" id="SSF52540">
    <property type="entry name" value="P-loop containing nucleoside triphosphate hydrolases"/>
    <property type="match status" value="1"/>
</dbReference>